<organism evidence="1 2">
    <name type="scientific">Setomelanomma holmii</name>
    <dbReference type="NCBI Taxonomy" id="210430"/>
    <lineage>
        <taxon>Eukaryota</taxon>
        <taxon>Fungi</taxon>
        <taxon>Dikarya</taxon>
        <taxon>Ascomycota</taxon>
        <taxon>Pezizomycotina</taxon>
        <taxon>Dothideomycetes</taxon>
        <taxon>Pleosporomycetidae</taxon>
        <taxon>Pleosporales</taxon>
        <taxon>Pleosporineae</taxon>
        <taxon>Phaeosphaeriaceae</taxon>
        <taxon>Setomelanomma</taxon>
    </lineage>
</organism>
<keyword evidence="2" id="KW-1185">Reference proteome</keyword>
<comment type="caution">
    <text evidence="1">The sequence shown here is derived from an EMBL/GenBank/DDBJ whole genome shotgun (WGS) entry which is preliminary data.</text>
</comment>
<sequence length="124" mass="14615">MKRFDAISKEIEEYQTIPGIYWEDLEKRLVITCKTLKRYPRSSTKRARPLINPKACEGFKVAQFCKGHKKERHYRLNDDNKKLLEDIADRNGLNQSSHYLDLMEILFPKGNYTPLSSSHAVKHY</sequence>
<dbReference type="Proteomes" id="UP000799777">
    <property type="component" value="Unassembled WGS sequence"/>
</dbReference>
<protein>
    <submittedName>
        <fullName evidence="1">Uncharacterized protein</fullName>
    </submittedName>
</protein>
<reference evidence="1" key="1">
    <citation type="journal article" date="2020" name="Stud. Mycol.">
        <title>101 Dothideomycetes genomes: a test case for predicting lifestyles and emergence of pathogens.</title>
        <authorList>
            <person name="Haridas S."/>
            <person name="Albert R."/>
            <person name="Binder M."/>
            <person name="Bloem J."/>
            <person name="Labutti K."/>
            <person name="Salamov A."/>
            <person name="Andreopoulos B."/>
            <person name="Baker S."/>
            <person name="Barry K."/>
            <person name="Bills G."/>
            <person name="Bluhm B."/>
            <person name="Cannon C."/>
            <person name="Castanera R."/>
            <person name="Culley D."/>
            <person name="Daum C."/>
            <person name="Ezra D."/>
            <person name="Gonzalez J."/>
            <person name="Henrissat B."/>
            <person name="Kuo A."/>
            <person name="Liang C."/>
            <person name="Lipzen A."/>
            <person name="Lutzoni F."/>
            <person name="Magnuson J."/>
            <person name="Mondo S."/>
            <person name="Nolan M."/>
            <person name="Ohm R."/>
            <person name="Pangilinan J."/>
            <person name="Park H.-J."/>
            <person name="Ramirez L."/>
            <person name="Alfaro M."/>
            <person name="Sun H."/>
            <person name="Tritt A."/>
            <person name="Yoshinaga Y."/>
            <person name="Zwiers L.-H."/>
            <person name="Turgeon B."/>
            <person name="Goodwin S."/>
            <person name="Spatafora J."/>
            <person name="Crous P."/>
            <person name="Grigoriev I."/>
        </authorList>
    </citation>
    <scope>NUCLEOTIDE SEQUENCE</scope>
    <source>
        <strain evidence="1">CBS 110217</strain>
    </source>
</reference>
<dbReference type="AlphaFoldDB" id="A0A9P4H096"/>
<gene>
    <name evidence="1" type="ORF">EK21DRAFT_77831</name>
</gene>
<name>A0A9P4H096_9PLEO</name>
<evidence type="ECO:0000313" key="2">
    <source>
        <dbReference type="Proteomes" id="UP000799777"/>
    </source>
</evidence>
<dbReference type="OrthoDB" id="5385996at2759"/>
<proteinExistence type="predicted"/>
<accession>A0A9P4H096</accession>
<dbReference type="EMBL" id="ML978282">
    <property type="protein sequence ID" value="KAF2024859.1"/>
    <property type="molecule type" value="Genomic_DNA"/>
</dbReference>
<evidence type="ECO:0000313" key="1">
    <source>
        <dbReference type="EMBL" id="KAF2024859.1"/>
    </source>
</evidence>